<keyword evidence="2" id="KW-0378">Hydrolase</keyword>
<dbReference type="Pfam" id="PF12697">
    <property type="entry name" value="Abhydrolase_6"/>
    <property type="match status" value="1"/>
</dbReference>
<accession>A0A061S320</accession>
<dbReference type="InterPro" id="IPR000639">
    <property type="entry name" value="Epox_hydrolase-like"/>
</dbReference>
<evidence type="ECO:0000259" key="1">
    <source>
        <dbReference type="Pfam" id="PF12697"/>
    </source>
</evidence>
<proteinExistence type="predicted"/>
<dbReference type="PRINTS" id="PR00412">
    <property type="entry name" value="EPOXHYDRLASE"/>
</dbReference>
<organism evidence="2">
    <name type="scientific">Tetraselmis sp. GSL018</name>
    <dbReference type="NCBI Taxonomy" id="582737"/>
    <lineage>
        <taxon>Eukaryota</taxon>
        <taxon>Viridiplantae</taxon>
        <taxon>Chlorophyta</taxon>
        <taxon>core chlorophytes</taxon>
        <taxon>Chlorodendrophyceae</taxon>
        <taxon>Chlorodendrales</taxon>
        <taxon>Chlorodendraceae</taxon>
        <taxon>Tetraselmis</taxon>
    </lineage>
</organism>
<dbReference type="EMBL" id="GBEZ01008373">
    <property type="protein sequence ID" value="JAC77166.1"/>
    <property type="molecule type" value="Transcribed_RNA"/>
</dbReference>
<dbReference type="InterPro" id="IPR029058">
    <property type="entry name" value="AB_hydrolase_fold"/>
</dbReference>
<dbReference type="SUPFAM" id="SSF53474">
    <property type="entry name" value="alpha/beta-Hydrolases"/>
    <property type="match status" value="1"/>
</dbReference>
<name>A0A061S320_9CHLO</name>
<dbReference type="PRINTS" id="PR00111">
    <property type="entry name" value="ABHYDROLASE"/>
</dbReference>
<dbReference type="GO" id="GO:0047746">
    <property type="term" value="F:chlorophyllase activity"/>
    <property type="evidence" value="ECO:0007669"/>
    <property type="project" value="TreeGrafter"/>
</dbReference>
<reference evidence="2" key="1">
    <citation type="submission" date="2014-05" db="EMBL/GenBank/DDBJ databases">
        <title>The transcriptome of the halophilic microalga Tetraselmis sp. GSL018 isolated from the Great Salt Lake, Utah.</title>
        <authorList>
            <person name="Jinkerson R.E."/>
            <person name="D'Adamo S."/>
            <person name="Posewitz M.C."/>
        </authorList>
    </citation>
    <scope>NUCLEOTIDE SEQUENCE</scope>
    <source>
        <strain evidence="2">GSL018</strain>
    </source>
</reference>
<gene>
    <name evidence="2" type="ORF">TSPGSL018_18371</name>
</gene>
<sequence>MLGVRNFQSPPALEASRAKIKRFAHNSAVLRNFNVRVWEQSSAYCQYVFQSRQGVERPTGFFVNTHFPVKAVAKDCASDNLSWETCWWDWKNSWKINYAVTGEGPPVILVHGFGASLGQFRKNIPAIAETGFRVYAVDLLGFGRSSKPVDLNFTMQVWCDQLSDFVREVVQPAHAGEGVVLVGNSIGSLAALMANAALPEGTVRGTALLNCAAGMNNKAVQGDWRVRLALPLFYLIDILLKSRLGRVIFERVRQRESLRSALRGVYATAESVDDELVDLFHEPSCDEGAAEVFISIYTGNEAGPTPPEVVPLVRGPLLVLWGEEDRLTPRSGPVGRLFEALPATRPGTDFVALPACGHCPHDDRPDLVHEKLLPWMKALPAAEQPAA</sequence>
<protein>
    <submittedName>
        <fullName evidence="2">Alpha beta-hydrolase</fullName>
    </submittedName>
</protein>
<dbReference type="GO" id="GO:0015994">
    <property type="term" value="P:chlorophyll metabolic process"/>
    <property type="evidence" value="ECO:0007669"/>
    <property type="project" value="TreeGrafter"/>
</dbReference>
<dbReference type="Gene3D" id="3.40.50.1820">
    <property type="entry name" value="alpha/beta hydrolase"/>
    <property type="match status" value="1"/>
</dbReference>
<dbReference type="PANTHER" id="PTHR46438">
    <property type="entry name" value="ALPHA/BETA-HYDROLASES SUPERFAMILY PROTEIN"/>
    <property type="match status" value="1"/>
</dbReference>
<dbReference type="GO" id="GO:0009507">
    <property type="term" value="C:chloroplast"/>
    <property type="evidence" value="ECO:0007669"/>
    <property type="project" value="TreeGrafter"/>
</dbReference>
<dbReference type="PANTHER" id="PTHR46438:SF7">
    <property type="entry name" value="ALPHA_BETA-HYDROLASES SUPERFAMILY PROTEIN"/>
    <property type="match status" value="1"/>
</dbReference>
<evidence type="ECO:0000313" key="2">
    <source>
        <dbReference type="EMBL" id="JAC77166.1"/>
    </source>
</evidence>
<dbReference type="InterPro" id="IPR000073">
    <property type="entry name" value="AB_hydrolase_1"/>
</dbReference>
<feature type="domain" description="AB hydrolase-1" evidence="1">
    <location>
        <begin position="107"/>
        <end position="369"/>
    </location>
</feature>
<dbReference type="AlphaFoldDB" id="A0A061S320"/>